<dbReference type="GO" id="GO:0015628">
    <property type="term" value="P:protein secretion by the type II secretion system"/>
    <property type="evidence" value="ECO:0007669"/>
    <property type="project" value="TreeGrafter"/>
</dbReference>
<dbReference type="PANTHER" id="PTHR21180">
    <property type="entry name" value="ENDONUCLEASE/EXONUCLEASE/PHOSPHATASE FAMILY DOMAIN-CONTAINING PROTEIN 1"/>
    <property type="match status" value="1"/>
</dbReference>
<dbReference type="InterPro" id="IPR051675">
    <property type="entry name" value="Endo/Exo/Phosphatase_dom_1"/>
</dbReference>
<dbReference type="Proteomes" id="UP000050827">
    <property type="component" value="Unassembled WGS sequence"/>
</dbReference>
<name>A0A0Q0XES0_9FLAO</name>
<dbReference type="EMBL" id="LCTZ01000002">
    <property type="protein sequence ID" value="KQC29656.1"/>
    <property type="molecule type" value="Genomic_DNA"/>
</dbReference>
<evidence type="ECO:0000313" key="3">
    <source>
        <dbReference type="Proteomes" id="UP000050827"/>
    </source>
</evidence>
<dbReference type="PATRIC" id="fig|1547436.3.peg.1441"/>
<accession>A0A0Q0XES0</accession>
<dbReference type="PANTHER" id="PTHR21180:SF32">
    <property type="entry name" value="ENDONUCLEASE_EXONUCLEASE_PHOSPHATASE FAMILY DOMAIN-CONTAINING PROTEIN 1"/>
    <property type="match status" value="1"/>
</dbReference>
<keyword evidence="1" id="KW-0812">Transmembrane</keyword>
<keyword evidence="3" id="KW-1185">Reference proteome</keyword>
<evidence type="ECO:0000256" key="1">
    <source>
        <dbReference type="SAM" id="Phobius"/>
    </source>
</evidence>
<keyword evidence="1" id="KW-0472">Membrane</keyword>
<evidence type="ECO:0000313" key="2">
    <source>
        <dbReference type="EMBL" id="KQC29656.1"/>
    </source>
</evidence>
<gene>
    <name evidence="2" type="ORF">AAY42_06985</name>
</gene>
<evidence type="ECO:0008006" key="4">
    <source>
        <dbReference type="Google" id="ProtNLM"/>
    </source>
</evidence>
<sequence length="288" mass="33297">MKSHFKFNKQERNGIFFLLLLIVILQGLYFLIKSQPNDGYAKLSVNAQEQSMVDSLKNNILQKDSIKLYPFNPNFISDYKGYTLGMSPMELERLFVFRKQENFVNSIEEFQDVTKVSDSLLNVISPYFKFPEWTQKKKTRFTKSISNNKSEEKKAKEIRDLNLATADELKTINGIGDKLSVRIVKFRDRLGGFLVNEQLYDVYGLDSEVVDRTLKKFSVVNVPKIKKINVNKSTASEISELVYISHSVAIKILEYRELKGRINSFDELTSIEGFPSNKLDRIVLYLSL</sequence>
<protein>
    <recommendedName>
        <fullName evidence="4">Competence protein ComEA</fullName>
    </recommendedName>
</protein>
<dbReference type="SUPFAM" id="SSF47781">
    <property type="entry name" value="RuvA domain 2-like"/>
    <property type="match status" value="2"/>
</dbReference>
<dbReference type="InterPro" id="IPR010994">
    <property type="entry name" value="RuvA_2-like"/>
</dbReference>
<dbReference type="STRING" id="346185.AAY42_06985"/>
<dbReference type="Gene3D" id="1.10.150.280">
    <property type="entry name" value="AF1531-like domain"/>
    <property type="match status" value="2"/>
</dbReference>
<dbReference type="AlphaFoldDB" id="A0A0Q0XES0"/>
<dbReference type="GO" id="GO:0015627">
    <property type="term" value="C:type II protein secretion system complex"/>
    <property type="evidence" value="ECO:0007669"/>
    <property type="project" value="TreeGrafter"/>
</dbReference>
<comment type="caution">
    <text evidence="2">The sequence shown here is derived from an EMBL/GenBank/DDBJ whole genome shotgun (WGS) entry which is preliminary data.</text>
</comment>
<proteinExistence type="predicted"/>
<reference evidence="2 3" key="1">
    <citation type="submission" date="2015-04" db="EMBL/GenBank/DDBJ databases">
        <title>Complete genome of flavobacterium.</title>
        <authorList>
            <person name="Kwon Y.M."/>
            <person name="Kim S.-J."/>
        </authorList>
    </citation>
    <scope>NUCLEOTIDE SEQUENCE [LARGE SCALE GENOMIC DNA]</scope>
    <source>
        <strain evidence="2 3">DK169</strain>
    </source>
</reference>
<dbReference type="RefSeq" id="WP_055393648.1">
    <property type="nucleotide sequence ID" value="NZ_LCTZ01000002.1"/>
</dbReference>
<feature type="transmembrane region" description="Helical" evidence="1">
    <location>
        <begin position="12"/>
        <end position="32"/>
    </location>
</feature>
<organism evidence="2 3">
    <name type="scientific">Flagellimonas eckloniae</name>
    <dbReference type="NCBI Taxonomy" id="346185"/>
    <lineage>
        <taxon>Bacteria</taxon>
        <taxon>Pseudomonadati</taxon>
        <taxon>Bacteroidota</taxon>
        <taxon>Flavobacteriia</taxon>
        <taxon>Flavobacteriales</taxon>
        <taxon>Flavobacteriaceae</taxon>
        <taxon>Flagellimonas</taxon>
    </lineage>
</organism>
<dbReference type="OrthoDB" id="981124at2"/>
<keyword evidence="1" id="KW-1133">Transmembrane helix</keyword>
<dbReference type="Pfam" id="PF12836">
    <property type="entry name" value="HHH_3"/>
    <property type="match status" value="2"/>
</dbReference>